<dbReference type="SUPFAM" id="SSF160443">
    <property type="entry name" value="SMR domain-like"/>
    <property type="match status" value="1"/>
</dbReference>
<keyword evidence="3 7" id="KW-0378">Hydrolase</keyword>
<accession>A0A9Q9STR0</accession>
<dbReference type="Pfam" id="PF20297">
    <property type="entry name" value="MSSS"/>
    <property type="match status" value="1"/>
</dbReference>
<dbReference type="SMART" id="SM00534">
    <property type="entry name" value="MUTSac"/>
    <property type="match status" value="1"/>
</dbReference>
<dbReference type="InterPro" id="IPR046893">
    <property type="entry name" value="MSSS"/>
</dbReference>
<dbReference type="GO" id="GO:0016887">
    <property type="term" value="F:ATP hydrolysis activity"/>
    <property type="evidence" value="ECO:0007669"/>
    <property type="project" value="InterPro"/>
</dbReference>
<dbReference type="GO" id="GO:0072344">
    <property type="term" value="P:rescue of stalled ribosome"/>
    <property type="evidence" value="ECO:0007669"/>
    <property type="project" value="UniProtKB-UniRule"/>
</dbReference>
<dbReference type="GO" id="GO:0019843">
    <property type="term" value="F:rRNA binding"/>
    <property type="evidence" value="ECO:0007669"/>
    <property type="project" value="UniProtKB-UniRule"/>
</dbReference>
<evidence type="ECO:0000256" key="5">
    <source>
        <dbReference type="ARBA" id="ARBA00022884"/>
    </source>
</evidence>
<keyword evidence="5 7" id="KW-0694">RNA-binding</keyword>
<evidence type="ECO:0000256" key="9">
    <source>
        <dbReference type="SAM" id="MobiDB-lite"/>
    </source>
</evidence>
<dbReference type="GO" id="GO:0005524">
    <property type="term" value="F:ATP binding"/>
    <property type="evidence" value="ECO:0007669"/>
    <property type="project" value="UniProtKB-UniRule"/>
</dbReference>
<dbReference type="NCBIfam" id="TIGR01069">
    <property type="entry name" value="mutS2"/>
    <property type="match status" value="1"/>
</dbReference>
<keyword evidence="8" id="KW-0175">Coiled coil</keyword>
<dbReference type="Pfam" id="PF01713">
    <property type="entry name" value="Smr"/>
    <property type="match status" value="1"/>
</dbReference>
<sequence length="955" mass="105276">MIQSETLELLEWSRLCQHLATFAATKLGAFAARYLHPPATQRESLDLLAQTKEAYQLETSLDTGLTFDGIQDIGESLDRAELQGILSGEELLAIATTLAGVRRLRRFIEDQEDVEILKELVADSRTYPELEQEIHRCIDDRGDVADRATPKLAGIRTQMKSLRDRIYEILQGIVQRKGGALQQQLITQRGDRFVLPVKAPQKDAIPGIVHDTSSTGATLYVEPKAIVSLGNQLRTQRRQEQVEAEAVRRALTEQVAAVKPDLERLLVVATTLDLATAKARYSLWLEANPPRFIDRNQNESITLRQLRHPLLVWQQKHEQGTSVVPIDVQIQSYIRVVAITGPNTGGKTVTLKTFGLAALMAKAGLFVPAREPVELPWFEQILADIGDEQSIEQSLSTFSGHIRRISRIIEAITTPKEEFQVGRLSVEGSQEFQVGRLSVEGSQEFQVGRLSVEGSQEFQVGRLSVEGSQDNLPFGNAKGEQPDNLPDGNPKDEQPDNLQPDNLQPDNLQPDNLPFGNAKGEQPDNLPDGNPKDEQPDNLQPDNLQPDNLQPDNLQPDNLQPDNLQPDNLKQPSTPNSSLVLLDEVGAGTDPAEGSALAIALLKYLANTTQLTIATTHYGELKALKYQDERFENASVEFDDQTLSPTYRLLWGIPGRSNALSIARRLGLNPSVVDHAQTLLGGASEDVNEVIAGLEAQRRTQETKAQQANQLLQQAESLHQELSERAKLLQERERELKLSQERSVQDAIAQAKKEIAQVIRQLQQGSQTAQNAQKATNALKDIAQRQIPAAPPPKPKPGFRPKVGDRIRIPRLNQTAEILSAADNGELTVRFGLMKMTVALADVESLDGQKPENVLKTTSKPAPTSAPVSRPATAVRTSKNTIDIRGSRVANAEIDIDQAISKAIDFGVLWIIHGKGTGRLRQGVHAFLERHPLVERFKLAEQSEGGTGVTVAYLK</sequence>
<dbReference type="GO" id="GO:0004519">
    <property type="term" value="F:endonuclease activity"/>
    <property type="evidence" value="ECO:0007669"/>
    <property type="project" value="UniProtKB-UniRule"/>
</dbReference>
<dbReference type="AlphaFoldDB" id="A0A9Q9STR0"/>
<dbReference type="GO" id="GO:0006298">
    <property type="term" value="P:mismatch repair"/>
    <property type="evidence" value="ECO:0007669"/>
    <property type="project" value="InterPro"/>
</dbReference>
<evidence type="ECO:0000256" key="1">
    <source>
        <dbReference type="ARBA" id="ARBA00022730"/>
    </source>
</evidence>
<dbReference type="InterPro" id="IPR007696">
    <property type="entry name" value="DNA_mismatch_repair_MutS_core"/>
</dbReference>
<evidence type="ECO:0000256" key="7">
    <source>
        <dbReference type="HAMAP-Rule" id="MF_00092"/>
    </source>
</evidence>
<keyword evidence="2 7" id="KW-0547">Nucleotide-binding</keyword>
<dbReference type="HAMAP" id="MF_00092">
    <property type="entry name" value="MutS2"/>
    <property type="match status" value="1"/>
</dbReference>
<dbReference type="InterPro" id="IPR045076">
    <property type="entry name" value="MutS"/>
</dbReference>
<feature type="compositionally biased region" description="Polar residues" evidence="9">
    <location>
        <begin position="496"/>
        <end position="510"/>
    </location>
</feature>
<dbReference type="GO" id="GO:0030983">
    <property type="term" value="F:mismatched DNA binding"/>
    <property type="evidence" value="ECO:0007669"/>
    <property type="project" value="InterPro"/>
</dbReference>
<reference evidence="11" key="1">
    <citation type="journal article" date="2017" name="Proc. Natl. Acad. Sci. U.S.A.">
        <title>Comparative genomics uncovers the prolific and distinctive metabolic potential of the cyanobacterial genus Moorea.</title>
        <authorList>
            <person name="Leao T."/>
            <person name="Castelao G."/>
            <person name="Korobeynikov A."/>
            <person name="Monroe E.A."/>
            <person name="Podell S."/>
            <person name="Glukhov E."/>
            <person name="Allen E.E."/>
            <person name="Gerwick W.H."/>
            <person name="Gerwick L."/>
        </authorList>
    </citation>
    <scope>NUCLEOTIDE SEQUENCE</scope>
    <source>
        <strain evidence="11">JHB</strain>
    </source>
</reference>
<keyword evidence="1 7" id="KW-0699">rRNA-binding</keyword>
<feature type="domain" description="Smr" evidence="10">
    <location>
        <begin position="882"/>
        <end position="955"/>
    </location>
</feature>
<keyword evidence="4 7" id="KW-0067">ATP-binding</keyword>
<dbReference type="InterPro" id="IPR000432">
    <property type="entry name" value="DNA_mismatch_repair_MutS_C"/>
</dbReference>
<feature type="region of interest" description="Disordered" evidence="9">
    <location>
        <begin position="851"/>
        <end position="874"/>
    </location>
</feature>
<comment type="similarity">
    <text evidence="7">Belongs to the DNA mismatch repair MutS family. MutS2 subfamily.</text>
</comment>
<dbReference type="InterPro" id="IPR036063">
    <property type="entry name" value="Smr_dom_sf"/>
</dbReference>
<dbReference type="SUPFAM" id="SSF52540">
    <property type="entry name" value="P-loop containing nucleoside triphosphate hydrolases"/>
    <property type="match status" value="2"/>
</dbReference>
<dbReference type="InterPro" id="IPR002625">
    <property type="entry name" value="Smr_dom"/>
</dbReference>
<keyword evidence="7" id="KW-0540">Nuclease</keyword>
<organism evidence="11">
    <name type="scientific">Moorena producens (strain JHB)</name>
    <dbReference type="NCBI Taxonomy" id="1454205"/>
    <lineage>
        <taxon>Bacteria</taxon>
        <taxon>Bacillati</taxon>
        <taxon>Cyanobacteriota</taxon>
        <taxon>Cyanophyceae</taxon>
        <taxon>Coleofasciculales</taxon>
        <taxon>Coleofasciculaceae</taxon>
        <taxon>Moorena</taxon>
    </lineage>
</organism>
<feature type="coiled-coil region" evidence="8">
    <location>
        <begin position="691"/>
        <end position="768"/>
    </location>
</feature>
<comment type="function">
    <text evidence="7">Acts as a ribosome collision sensor, splitting the ribosome into its 2 subunits. Detects stalled/collided 70S ribosomes which it binds and splits by an ATP-hydrolysis driven conformational change. Acts upstream of the ribosome quality control system (RQC), a ribosome-associated complex that mediates the extraction of incompletely synthesized nascent chains from stalled ribosomes and their subsequent degradation. Probably generates substrates for RQC.</text>
</comment>
<feature type="region of interest" description="Disordered" evidence="9">
    <location>
        <begin position="466"/>
        <end position="576"/>
    </location>
</feature>
<dbReference type="SMART" id="SM00533">
    <property type="entry name" value="MUTSd"/>
    <property type="match status" value="1"/>
</dbReference>
<dbReference type="Gene3D" id="3.30.1370.110">
    <property type="match status" value="1"/>
</dbReference>
<comment type="function">
    <text evidence="7">Endonuclease that is involved in the suppression of homologous recombination and thus may have a key role in the control of bacterial genetic diversity.</text>
</comment>
<evidence type="ECO:0000313" key="11">
    <source>
        <dbReference type="EMBL" id="WAN69495.1"/>
    </source>
</evidence>
<dbReference type="EMBL" id="CP017708">
    <property type="protein sequence ID" value="WAN69495.1"/>
    <property type="molecule type" value="Genomic_DNA"/>
</dbReference>
<dbReference type="EC" id="3.6.4.-" evidence="7"/>
<dbReference type="PROSITE" id="PS00486">
    <property type="entry name" value="DNA_MISMATCH_REPAIR_2"/>
    <property type="match status" value="1"/>
</dbReference>
<evidence type="ECO:0000256" key="3">
    <source>
        <dbReference type="ARBA" id="ARBA00022801"/>
    </source>
</evidence>
<keyword evidence="6 7" id="KW-0238">DNA-binding</keyword>
<proteinExistence type="inferred from homology"/>
<evidence type="ECO:0000256" key="8">
    <source>
        <dbReference type="SAM" id="Coils"/>
    </source>
</evidence>
<reference evidence="11" key="2">
    <citation type="submission" date="2022-10" db="EMBL/GenBank/DDBJ databases">
        <authorList>
            <person name="Ngo T.-E."/>
        </authorList>
    </citation>
    <scope>NUCLEOTIDE SEQUENCE</scope>
    <source>
        <strain evidence="11">JHB</strain>
    </source>
</reference>
<evidence type="ECO:0000256" key="6">
    <source>
        <dbReference type="ARBA" id="ARBA00023125"/>
    </source>
</evidence>
<dbReference type="InterPro" id="IPR027417">
    <property type="entry name" value="P-loop_NTPase"/>
</dbReference>
<gene>
    <name evidence="7" type="primary">mutS2</name>
    <name evidence="7" type="synonym">rqcU</name>
    <name evidence="11" type="ORF">BJP36_35985</name>
</gene>
<protein>
    <recommendedName>
        <fullName evidence="7">Endonuclease MutS2</fullName>
        <ecNumber evidence="7">3.1.-.-</ecNumber>
    </recommendedName>
    <alternativeName>
        <fullName evidence="7">Ribosome-associated protein quality control-upstream factor</fullName>
        <shortName evidence="7">RQC-upstream factor</shortName>
        <shortName evidence="7">RqcU</shortName>
        <ecNumber evidence="7">3.6.4.-</ecNumber>
    </alternativeName>
</protein>
<comment type="subunit">
    <text evidence="7">Homodimer. Binds to stalled ribosomes, contacting rRNA.</text>
</comment>
<dbReference type="Gene3D" id="3.40.50.300">
    <property type="entry name" value="P-loop containing nucleotide triphosphate hydrolases"/>
    <property type="match status" value="2"/>
</dbReference>
<dbReference type="GO" id="GO:0043023">
    <property type="term" value="F:ribosomal large subunit binding"/>
    <property type="evidence" value="ECO:0007669"/>
    <property type="project" value="UniProtKB-UniRule"/>
</dbReference>
<dbReference type="Pfam" id="PF00488">
    <property type="entry name" value="MutS_V"/>
    <property type="match status" value="2"/>
</dbReference>
<dbReference type="PROSITE" id="PS50828">
    <property type="entry name" value="SMR"/>
    <property type="match status" value="1"/>
</dbReference>
<feature type="binding site" evidence="7">
    <location>
        <begin position="341"/>
        <end position="348"/>
    </location>
    <ligand>
        <name>ATP</name>
        <dbReference type="ChEBI" id="CHEBI:30616"/>
    </ligand>
</feature>
<evidence type="ECO:0000259" key="10">
    <source>
        <dbReference type="PROSITE" id="PS50828"/>
    </source>
</evidence>
<evidence type="ECO:0000256" key="4">
    <source>
        <dbReference type="ARBA" id="ARBA00022840"/>
    </source>
</evidence>
<dbReference type="PANTHER" id="PTHR48466:SF2">
    <property type="entry name" value="OS10G0509000 PROTEIN"/>
    <property type="match status" value="1"/>
</dbReference>
<name>A0A9Q9STR0_MOOP1</name>
<evidence type="ECO:0000256" key="2">
    <source>
        <dbReference type="ARBA" id="ARBA00022741"/>
    </source>
</evidence>
<feature type="compositionally biased region" description="Polar residues" evidence="9">
    <location>
        <begin position="537"/>
        <end position="576"/>
    </location>
</feature>
<dbReference type="PANTHER" id="PTHR48466">
    <property type="entry name" value="OS10G0509000 PROTEIN-RELATED"/>
    <property type="match status" value="1"/>
</dbReference>
<dbReference type="SUPFAM" id="SSF48334">
    <property type="entry name" value="DNA repair protein MutS, domain III"/>
    <property type="match status" value="1"/>
</dbReference>
<dbReference type="GO" id="GO:0045910">
    <property type="term" value="P:negative regulation of DNA recombination"/>
    <property type="evidence" value="ECO:0007669"/>
    <property type="project" value="InterPro"/>
</dbReference>
<dbReference type="InterPro" id="IPR036187">
    <property type="entry name" value="DNA_mismatch_repair_MutS_sf"/>
</dbReference>
<keyword evidence="7 11" id="KW-0255">Endonuclease</keyword>
<dbReference type="Proteomes" id="UP000176944">
    <property type="component" value="Chromosome"/>
</dbReference>
<dbReference type="SMART" id="SM00463">
    <property type="entry name" value="SMR"/>
    <property type="match status" value="1"/>
</dbReference>
<dbReference type="InterPro" id="IPR005747">
    <property type="entry name" value="MutS2"/>
</dbReference>
<dbReference type="EC" id="3.1.-.-" evidence="7"/>
<dbReference type="GO" id="GO:0140664">
    <property type="term" value="F:ATP-dependent DNA damage sensor activity"/>
    <property type="evidence" value="ECO:0007669"/>
    <property type="project" value="InterPro"/>
</dbReference>